<sequence>MAYSKRFFINPSNKKMTLIHESLYNEFEKDIAHIESSYDELLNNTTDIELSKKMNEIKIKIKHILSNFTYLFFKNQDDLFKAISQLKMDILQLKTQFMMQYILVNYDHFSIDDYSLVTRSLHNCLEEFGDKLLQNIDGADAALRQKYFDEEYSLLQERYEELLDIFSIGDTWNNWSYENTSTSEYSADKEYSEDSSRPLTF</sequence>
<evidence type="ECO:0000313" key="1">
    <source>
        <dbReference type="EMBL" id="KTC79954.1"/>
    </source>
</evidence>
<dbReference type="OrthoDB" id="5651571at2"/>
<organism evidence="1 2">
    <name type="scientific">Legionella cherrii</name>
    <dbReference type="NCBI Taxonomy" id="28084"/>
    <lineage>
        <taxon>Bacteria</taxon>
        <taxon>Pseudomonadati</taxon>
        <taxon>Pseudomonadota</taxon>
        <taxon>Gammaproteobacteria</taxon>
        <taxon>Legionellales</taxon>
        <taxon>Legionellaceae</taxon>
        <taxon>Legionella</taxon>
    </lineage>
</organism>
<dbReference type="EMBL" id="LNXW01000013">
    <property type="protein sequence ID" value="KTC79954.1"/>
    <property type="molecule type" value="Genomic_DNA"/>
</dbReference>
<gene>
    <name evidence="1" type="ORF">Lche_1974</name>
</gene>
<dbReference type="Proteomes" id="UP000054921">
    <property type="component" value="Unassembled WGS sequence"/>
</dbReference>
<dbReference type="RefSeq" id="WP_058387819.1">
    <property type="nucleotide sequence ID" value="NZ_LNXW01000013.1"/>
</dbReference>
<dbReference type="AlphaFoldDB" id="A0A0W0S9D7"/>
<evidence type="ECO:0000313" key="2">
    <source>
        <dbReference type="Proteomes" id="UP000054921"/>
    </source>
</evidence>
<comment type="caution">
    <text evidence="1">The sequence shown here is derived from an EMBL/GenBank/DDBJ whole genome shotgun (WGS) entry which is preliminary data.</text>
</comment>
<name>A0A0W0S9D7_9GAMM</name>
<dbReference type="PATRIC" id="fig|28084.5.peg.2142"/>
<proteinExistence type="predicted"/>
<reference evidence="1 2" key="1">
    <citation type="submission" date="2015-11" db="EMBL/GenBank/DDBJ databases">
        <title>Genomic analysis of 38 Legionella species identifies large and diverse effector repertoires.</title>
        <authorList>
            <person name="Burstein D."/>
            <person name="Amaro F."/>
            <person name="Zusman T."/>
            <person name="Lifshitz Z."/>
            <person name="Cohen O."/>
            <person name="Gilbert J.A."/>
            <person name="Pupko T."/>
            <person name="Shuman H.A."/>
            <person name="Segal G."/>
        </authorList>
    </citation>
    <scope>NUCLEOTIDE SEQUENCE [LARGE SCALE GENOMIC DNA]</scope>
    <source>
        <strain evidence="1 2">ORW</strain>
    </source>
</reference>
<protein>
    <submittedName>
        <fullName evidence="1">Uncharacterized protein</fullName>
    </submittedName>
</protein>
<accession>A0A0W0S9D7</accession>
<dbReference type="STRING" id="28084.Lche_1974"/>